<dbReference type="Pfam" id="PF18153">
    <property type="entry name" value="Cap15_CD_rec"/>
    <property type="match status" value="1"/>
</dbReference>
<feature type="domain" description="CD-NTase-associated protein 15" evidence="2">
    <location>
        <begin position="75"/>
        <end position="189"/>
    </location>
</feature>
<reference evidence="3 4" key="1">
    <citation type="submission" date="2024-06" db="EMBL/GenBank/DDBJ databases">
        <authorList>
            <person name="Steensen K."/>
            <person name="Seneca J."/>
            <person name="Bartlau N."/>
            <person name="Yu A.X."/>
            <person name="Polz M.F."/>
        </authorList>
    </citation>
    <scope>NUCLEOTIDE SEQUENCE [LARGE SCALE GENOMIC DNA]</scope>
    <source>
        <strain evidence="3 4">1F9</strain>
    </source>
</reference>
<comment type="caution">
    <text evidence="3">The sequence shown here is derived from an EMBL/GenBank/DDBJ whole genome shotgun (WGS) entry which is preliminary data.</text>
</comment>
<name>A0ABV4KTB7_9VIBR</name>
<keyword evidence="1" id="KW-0472">Membrane</keyword>
<sequence>MFRIVDFKLLIRIVAILTTIITIVAYNYISSNYPNNLNIMSISGIVALVLIFFISSNFIARPIWKVVTFFNRSLYPDINGTWEGKIITESKEEIPVRVLIKQSLLDTKINVHTATSKSQTLESTPVVESGEAKLYYMYRSLPKDPTREIYTGTTIFDVRRLTENNKTILELSGYYYTDRKTVGRISFKQVGKDTNKDISYY</sequence>
<evidence type="ECO:0000313" key="4">
    <source>
        <dbReference type="Proteomes" id="UP001569175"/>
    </source>
</evidence>
<gene>
    <name evidence="3" type="ORF">ACED57_20705</name>
</gene>
<evidence type="ECO:0000313" key="3">
    <source>
        <dbReference type="EMBL" id="MEZ8055543.1"/>
    </source>
</evidence>
<accession>A0ABV4KTB7</accession>
<feature type="transmembrane region" description="Helical" evidence="1">
    <location>
        <begin position="9"/>
        <end position="29"/>
    </location>
</feature>
<dbReference type="EMBL" id="JBGOOL010000082">
    <property type="protein sequence ID" value="MEZ8055543.1"/>
    <property type="molecule type" value="Genomic_DNA"/>
</dbReference>
<evidence type="ECO:0000259" key="2">
    <source>
        <dbReference type="Pfam" id="PF18153"/>
    </source>
</evidence>
<dbReference type="Proteomes" id="UP001569175">
    <property type="component" value="Unassembled WGS sequence"/>
</dbReference>
<dbReference type="InterPro" id="IPR041208">
    <property type="entry name" value="Cap15"/>
</dbReference>
<organism evidence="3 4">
    <name type="scientific">Vibrio atlanticus</name>
    <dbReference type="NCBI Taxonomy" id="693153"/>
    <lineage>
        <taxon>Bacteria</taxon>
        <taxon>Pseudomonadati</taxon>
        <taxon>Pseudomonadota</taxon>
        <taxon>Gammaproteobacteria</taxon>
        <taxon>Vibrionales</taxon>
        <taxon>Vibrionaceae</taxon>
        <taxon>Vibrio</taxon>
    </lineage>
</organism>
<evidence type="ECO:0000256" key="1">
    <source>
        <dbReference type="SAM" id="Phobius"/>
    </source>
</evidence>
<protein>
    <recommendedName>
        <fullName evidence="2">CD-NTase-associated protein 15 domain-containing protein</fullName>
    </recommendedName>
</protein>
<feature type="transmembrane region" description="Helical" evidence="1">
    <location>
        <begin position="41"/>
        <end position="60"/>
    </location>
</feature>
<keyword evidence="4" id="KW-1185">Reference proteome</keyword>
<keyword evidence="1" id="KW-1133">Transmembrane helix</keyword>
<proteinExistence type="predicted"/>
<keyword evidence="1" id="KW-0812">Transmembrane</keyword>